<evidence type="ECO:0000256" key="2">
    <source>
        <dbReference type="ARBA" id="ARBA00022980"/>
    </source>
</evidence>
<dbReference type="AlphaFoldDB" id="A0A1E3NYH3"/>
<dbReference type="GeneID" id="30197839"/>
<sequence length="95" mass="10909">EVKINPKDVAAQLRITGPRAGKIVKVINHDIDGAFRALRSVVNSNNIKGDQIDQRFYLKPGKARELKTIRKNKREFMKGFKRLMEVVKDASRRGY</sequence>
<organism evidence="4 5">
    <name type="scientific">Wickerhamomyces anomalus (strain ATCC 58044 / CBS 1984 / NCYC 433 / NRRL Y-366-8)</name>
    <name type="common">Yeast</name>
    <name type="synonym">Hansenula anomala</name>
    <dbReference type="NCBI Taxonomy" id="683960"/>
    <lineage>
        <taxon>Eukaryota</taxon>
        <taxon>Fungi</taxon>
        <taxon>Dikarya</taxon>
        <taxon>Ascomycota</taxon>
        <taxon>Saccharomycotina</taxon>
        <taxon>Saccharomycetes</taxon>
        <taxon>Phaffomycetales</taxon>
        <taxon>Wickerhamomycetaceae</taxon>
        <taxon>Wickerhamomyces</taxon>
    </lineage>
</organism>
<evidence type="ECO:0000313" key="5">
    <source>
        <dbReference type="Proteomes" id="UP000094112"/>
    </source>
</evidence>
<dbReference type="OrthoDB" id="2501249at2759"/>
<proteinExistence type="inferred from homology"/>
<accession>A0A1E3NYH3</accession>
<feature type="non-terminal residue" evidence="4">
    <location>
        <position position="1"/>
    </location>
</feature>
<dbReference type="PANTHER" id="PTHR41237">
    <property type="entry name" value="37S RIBOSOMAL PROTEIN MRP21, MITOCHONDRIAL"/>
    <property type="match status" value="1"/>
</dbReference>
<dbReference type="GO" id="GO:0005763">
    <property type="term" value="C:mitochondrial small ribosomal subunit"/>
    <property type="evidence" value="ECO:0007669"/>
    <property type="project" value="TreeGrafter"/>
</dbReference>
<dbReference type="GO" id="GO:0003735">
    <property type="term" value="F:structural constituent of ribosome"/>
    <property type="evidence" value="ECO:0007669"/>
    <property type="project" value="InterPro"/>
</dbReference>
<dbReference type="GO" id="GO:0070124">
    <property type="term" value="P:mitochondrial translational initiation"/>
    <property type="evidence" value="ECO:0007669"/>
    <property type="project" value="TreeGrafter"/>
</dbReference>
<dbReference type="Pfam" id="PF01165">
    <property type="entry name" value="Ribosomal_S21"/>
    <property type="match status" value="1"/>
</dbReference>
<keyword evidence="2" id="KW-0689">Ribosomal protein</keyword>
<keyword evidence="3" id="KW-0687">Ribonucleoprotein</keyword>
<dbReference type="PANTHER" id="PTHR41237:SF1">
    <property type="entry name" value="SMALL RIBOSOMAL SUBUNIT PROTEIN BS21M"/>
    <property type="match status" value="1"/>
</dbReference>
<protein>
    <submittedName>
        <fullName evidence="4">Uncharacterized protein</fullName>
    </submittedName>
</protein>
<gene>
    <name evidence="4" type="ORF">WICANDRAFT_14050</name>
</gene>
<feature type="non-terminal residue" evidence="4">
    <location>
        <position position="95"/>
    </location>
</feature>
<keyword evidence="5" id="KW-1185">Reference proteome</keyword>
<evidence type="ECO:0000313" key="4">
    <source>
        <dbReference type="EMBL" id="ODQ57627.1"/>
    </source>
</evidence>
<dbReference type="Proteomes" id="UP000094112">
    <property type="component" value="Unassembled WGS sequence"/>
</dbReference>
<evidence type="ECO:0000256" key="3">
    <source>
        <dbReference type="ARBA" id="ARBA00023274"/>
    </source>
</evidence>
<dbReference type="STRING" id="683960.A0A1E3NYH3"/>
<comment type="similarity">
    <text evidence="1">Belongs to the bacterial ribosomal protein bS21 family.</text>
</comment>
<dbReference type="InterPro" id="IPR052837">
    <property type="entry name" value="Mitoribosomal_bS21"/>
</dbReference>
<dbReference type="EMBL" id="KV454213">
    <property type="protein sequence ID" value="ODQ57627.1"/>
    <property type="molecule type" value="Genomic_DNA"/>
</dbReference>
<evidence type="ECO:0000256" key="1">
    <source>
        <dbReference type="ARBA" id="ARBA00006640"/>
    </source>
</evidence>
<reference evidence="4 5" key="1">
    <citation type="journal article" date="2016" name="Proc. Natl. Acad. Sci. U.S.A.">
        <title>Comparative genomics of biotechnologically important yeasts.</title>
        <authorList>
            <person name="Riley R."/>
            <person name="Haridas S."/>
            <person name="Wolfe K.H."/>
            <person name="Lopes M.R."/>
            <person name="Hittinger C.T."/>
            <person name="Goeker M."/>
            <person name="Salamov A.A."/>
            <person name="Wisecaver J.H."/>
            <person name="Long T.M."/>
            <person name="Calvey C.H."/>
            <person name="Aerts A.L."/>
            <person name="Barry K.W."/>
            <person name="Choi C."/>
            <person name="Clum A."/>
            <person name="Coughlan A.Y."/>
            <person name="Deshpande S."/>
            <person name="Douglass A.P."/>
            <person name="Hanson S.J."/>
            <person name="Klenk H.-P."/>
            <person name="LaButti K.M."/>
            <person name="Lapidus A."/>
            <person name="Lindquist E.A."/>
            <person name="Lipzen A.M."/>
            <person name="Meier-Kolthoff J.P."/>
            <person name="Ohm R.A."/>
            <person name="Otillar R.P."/>
            <person name="Pangilinan J.L."/>
            <person name="Peng Y."/>
            <person name="Rokas A."/>
            <person name="Rosa C.A."/>
            <person name="Scheuner C."/>
            <person name="Sibirny A.A."/>
            <person name="Slot J.C."/>
            <person name="Stielow J.B."/>
            <person name="Sun H."/>
            <person name="Kurtzman C.P."/>
            <person name="Blackwell M."/>
            <person name="Grigoriev I.V."/>
            <person name="Jeffries T.W."/>
        </authorList>
    </citation>
    <scope>NUCLEOTIDE SEQUENCE [LARGE SCALE GENOMIC DNA]</scope>
    <source>
        <strain evidence="5">ATCC 58044 / CBS 1984 / NCYC 433 / NRRL Y-366-8</strain>
    </source>
</reference>
<dbReference type="RefSeq" id="XP_019036834.1">
    <property type="nucleotide sequence ID" value="XM_019180593.2"/>
</dbReference>
<name>A0A1E3NYH3_WICAA</name>
<dbReference type="InterPro" id="IPR001911">
    <property type="entry name" value="Ribosomal_bS21"/>
</dbReference>